<gene>
    <name evidence="1" type="ORF">GCM10022214_11360</name>
</gene>
<keyword evidence="2" id="KW-1185">Reference proteome</keyword>
<protein>
    <submittedName>
        <fullName evidence="1">Uncharacterized protein</fullName>
    </submittedName>
</protein>
<evidence type="ECO:0000313" key="1">
    <source>
        <dbReference type="EMBL" id="GAA4060366.1"/>
    </source>
</evidence>
<sequence length="94" mass="11070">MCHRVRIVLRLTSHADESIRLSHDQALVLYDFAHRLVLDISVKEQEAIYVDRGEWNVLSSVLAQLETRLPEIFMPDYQERLQAARVRLRPVDEE</sequence>
<organism evidence="1 2">
    <name type="scientific">Actinomadura miaoliensis</name>
    <dbReference type="NCBI Taxonomy" id="430685"/>
    <lineage>
        <taxon>Bacteria</taxon>
        <taxon>Bacillati</taxon>
        <taxon>Actinomycetota</taxon>
        <taxon>Actinomycetes</taxon>
        <taxon>Streptosporangiales</taxon>
        <taxon>Thermomonosporaceae</taxon>
        <taxon>Actinomadura</taxon>
    </lineage>
</organism>
<comment type="caution">
    <text evidence="1">The sequence shown here is derived from an EMBL/GenBank/DDBJ whole genome shotgun (WGS) entry which is preliminary data.</text>
</comment>
<reference evidence="2" key="1">
    <citation type="journal article" date="2019" name="Int. J. Syst. Evol. Microbiol.">
        <title>The Global Catalogue of Microorganisms (GCM) 10K type strain sequencing project: providing services to taxonomists for standard genome sequencing and annotation.</title>
        <authorList>
            <consortium name="The Broad Institute Genomics Platform"/>
            <consortium name="The Broad Institute Genome Sequencing Center for Infectious Disease"/>
            <person name="Wu L."/>
            <person name="Ma J."/>
        </authorList>
    </citation>
    <scope>NUCLEOTIDE SEQUENCE [LARGE SCALE GENOMIC DNA]</scope>
    <source>
        <strain evidence="2">JCM 16702</strain>
    </source>
</reference>
<dbReference type="EMBL" id="BAAAZG010000002">
    <property type="protein sequence ID" value="GAA4060366.1"/>
    <property type="molecule type" value="Genomic_DNA"/>
</dbReference>
<name>A0ABP7V7J5_9ACTN</name>
<accession>A0ABP7V7J5</accession>
<dbReference type="Proteomes" id="UP001500683">
    <property type="component" value="Unassembled WGS sequence"/>
</dbReference>
<evidence type="ECO:0000313" key="2">
    <source>
        <dbReference type="Proteomes" id="UP001500683"/>
    </source>
</evidence>
<proteinExistence type="predicted"/>